<organism evidence="2 3">
    <name type="scientific">Novosphingobium tardum</name>
    <dbReference type="NCBI Taxonomy" id="1538021"/>
    <lineage>
        <taxon>Bacteria</taxon>
        <taxon>Pseudomonadati</taxon>
        <taxon>Pseudomonadota</taxon>
        <taxon>Alphaproteobacteria</taxon>
        <taxon>Sphingomonadales</taxon>
        <taxon>Sphingomonadaceae</taxon>
        <taxon>Novosphingobium</taxon>
    </lineage>
</organism>
<dbReference type="Gene3D" id="2.30.40.10">
    <property type="entry name" value="Urease, subunit C, domain 1"/>
    <property type="match status" value="1"/>
</dbReference>
<dbReference type="EMBL" id="JBHSDR010000008">
    <property type="protein sequence ID" value="MFC4296294.1"/>
    <property type="molecule type" value="Genomic_DNA"/>
</dbReference>
<dbReference type="InterPro" id="IPR013108">
    <property type="entry name" value="Amidohydro_3"/>
</dbReference>
<name>A0ABV8RU77_9SPHN</name>
<dbReference type="InterPro" id="IPR050378">
    <property type="entry name" value="Metallo-dep_Hydrolases_sf"/>
</dbReference>
<dbReference type="Proteomes" id="UP001595828">
    <property type="component" value="Unassembled WGS sequence"/>
</dbReference>
<gene>
    <name evidence="2" type="ORF">ACFO0A_14650</name>
</gene>
<dbReference type="Pfam" id="PF07969">
    <property type="entry name" value="Amidohydro_3"/>
    <property type="match status" value="1"/>
</dbReference>
<dbReference type="SUPFAM" id="SSF51338">
    <property type="entry name" value="Composite domain of metallo-dependent hydrolases"/>
    <property type="match status" value="1"/>
</dbReference>
<dbReference type="RefSeq" id="WP_379539841.1">
    <property type="nucleotide sequence ID" value="NZ_JBHSDR010000008.1"/>
</dbReference>
<reference evidence="3" key="1">
    <citation type="journal article" date="2019" name="Int. J. Syst. Evol. Microbiol.">
        <title>The Global Catalogue of Microorganisms (GCM) 10K type strain sequencing project: providing services to taxonomists for standard genome sequencing and annotation.</title>
        <authorList>
            <consortium name="The Broad Institute Genomics Platform"/>
            <consortium name="The Broad Institute Genome Sequencing Center for Infectious Disease"/>
            <person name="Wu L."/>
            <person name="Ma J."/>
        </authorList>
    </citation>
    <scope>NUCLEOTIDE SEQUENCE [LARGE SCALE GENOMIC DNA]</scope>
    <source>
        <strain evidence="3">CGMCC 1.12989</strain>
    </source>
</reference>
<dbReference type="PANTHER" id="PTHR11647:SF1">
    <property type="entry name" value="COLLAPSIN RESPONSE MEDIATOR PROTEIN"/>
    <property type="match status" value="1"/>
</dbReference>
<proteinExistence type="predicted"/>
<dbReference type="InterPro" id="IPR032466">
    <property type="entry name" value="Metal_Hydrolase"/>
</dbReference>
<feature type="domain" description="Amidohydrolase 3" evidence="1">
    <location>
        <begin position="46"/>
        <end position="554"/>
    </location>
</feature>
<dbReference type="InterPro" id="IPR011059">
    <property type="entry name" value="Metal-dep_hydrolase_composite"/>
</dbReference>
<dbReference type="PANTHER" id="PTHR11647">
    <property type="entry name" value="HYDRANTOINASE/DIHYDROPYRIMIDINASE FAMILY MEMBER"/>
    <property type="match status" value="1"/>
</dbReference>
<sequence length="579" mass="63397">MSANFDLIIRGGTLHDGLGSPPRVVDVAVRDGVIAEIGDIRGTAREEIDARGLIVTPGFVDIHTHYDGQATWENRMAPSSNHGVTTVLTGNCGVGFAPCKPEQREMLVAVMEGVEDVPEVVMTEGLPWSWETFPEYLDALDERQFDIDVATQVPHSAIRVYVMGERAAAYQPPSGADLARMRALTAEAVRAGAFGVTTSRNMMHRTVAGQLAPSLYSEEDELVELGKGLSDAGAGVFQLIPSITAPAKSEFRLMRRIAEESGRPLSYSLLQMPSGRAEEWRESLDELDAANADDVIMRAQVAPRPVGMLFGLDLSFHPFSLHPSFRPLRDKTLAEKVAAMRDPEFRRQLLSEEPEDTNPVSIKTVRNFKYSYPMGDKPDYEPKLEDRIDRRAAALGVTPEELAYDLLLEQDGRAILYNPGANYRDGNLDAVREMLGHRHTVVGLADGGAHYGMICDGSFPTFYLYRWARDAAEDQRIPLEEAVAALTSAPADTVGLHDRGRIVKGAKADLNVIDLDRLNLRAPVVLRDLPAGGKRLHQAADGYVATVVSGVVTYREGEHTGSLPGRLVRRGTQRHAQAA</sequence>
<protein>
    <submittedName>
        <fullName evidence="2">Amidohydrolase family protein</fullName>
    </submittedName>
</protein>
<dbReference type="Gene3D" id="3.20.20.140">
    <property type="entry name" value="Metal-dependent hydrolases"/>
    <property type="match status" value="2"/>
</dbReference>
<dbReference type="SUPFAM" id="SSF51556">
    <property type="entry name" value="Metallo-dependent hydrolases"/>
    <property type="match status" value="1"/>
</dbReference>
<evidence type="ECO:0000313" key="2">
    <source>
        <dbReference type="EMBL" id="MFC4296294.1"/>
    </source>
</evidence>
<evidence type="ECO:0000259" key="1">
    <source>
        <dbReference type="Pfam" id="PF07969"/>
    </source>
</evidence>
<evidence type="ECO:0000313" key="3">
    <source>
        <dbReference type="Proteomes" id="UP001595828"/>
    </source>
</evidence>
<dbReference type="CDD" id="cd01297">
    <property type="entry name" value="D-aminoacylase"/>
    <property type="match status" value="1"/>
</dbReference>
<comment type="caution">
    <text evidence="2">The sequence shown here is derived from an EMBL/GenBank/DDBJ whole genome shotgun (WGS) entry which is preliminary data.</text>
</comment>
<keyword evidence="3" id="KW-1185">Reference proteome</keyword>
<accession>A0ABV8RU77</accession>